<reference evidence="6 7" key="1">
    <citation type="journal article" date="2008" name="PLoS ONE">
        <title>Environmental adaptation: genomic analysis of the piezotolerant and psychrotolerant deep-sea iron reducing bacterium Shewanella piezotolerans WP3.</title>
        <authorList>
            <person name="Wang F."/>
            <person name="Wang J."/>
            <person name="Jian H."/>
            <person name="Zhang B."/>
            <person name="Li S."/>
            <person name="Wang F."/>
            <person name="Zeng X."/>
            <person name="Gao L."/>
            <person name="Bartlett D.H."/>
            <person name="Yu J."/>
            <person name="Hu S."/>
            <person name="Xiao X."/>
        </authorList>
    </citation>
    <scope>NUCLEOTIDE SEQUENCE [LARGE SCALE GENOMIC DNA]</scope>
    <source>
        <strain evidence="7">WP3 / JCM 13877</strain>
    </source>
</reference>
<dbReference type="PANTHER" id="PTHR43585">
    <property type="entry name" value="FUMIPYRROLE BIOSYNTHESIS PROTEIN C"/>
    <property type="match status" value="1"/>
</dbReference>
<dbReference type="GO" id="GO:0016874">
    <property type="term" value="F:ligase activity"/>
    <property type="evidence" value="ECO:0007669"/>
    <property type="project" value="UniProtKB-KW"/>
</dbReference>
<keyword evidence="1" id="KW-0436">Ligase</keyword>
<dbReference type="GO" id="GO:0005524">
    <property type="term" value="F:ATP binding"/>
    <property type="evidence" value="ECO:0007669"/>
    <property type="project" value="UniProtKB-UniRule"/>
</dbReference>
<dbReference type="STRING" id="225849.swp_4668"/>
<dbReference type="Proteomes" id="UP000000753">
    <property type="component" value="Chromosome"/>
</dbReference>
<dbReference type="InterPro" id="IPR011761">
    <property type="entry name" value="ATP-grasp"/>
</dbReference>
<dbReference type="RefSeq" id="WP_020914634.1">
    <property type="nucleotide sequence ID" value="NC_011566.1"/>
</dbReference>
<dbReference type="EMBL" id="CP000472">
    <property type="protein sequence ID" value="ACJ31304.1"/>
    <property type="molecule type" value="Genomic_DNA"/>
</dbReference>
<dbReference type="InterPro" id="IPR052032">
    <property type="entry name" value="ATP-dep_AA_Ligase"/>
</dbReference>
<dbReference type="PROSITE" id="PS50975">
    <property type="entry name" value="ATP_GRASP"/>
    <property type="match status" value="1"/>
</dbReference>
<sequence>MKNVILLGVRNFDFFSECILASINKLVVCVDKNTLPDQIKQSSTIIEVPQHYNCEALTYEMCAEEIYQAIRLVCGTERIDAVFCNQESNLVTAKTLRKMLNAQEPLNIDMPLFRNKILMKEKVDQALLRVPHFVNGTDFSTPDMDHQSLSDKIGTPYIVKPCSSVGSRGIFKIENQAGFDLFMAQTADDGCVYQAEEFIDGILYHCDMVIQNGKFLFQYACRYSCPNAEFQDGKILGSFLVDPATELATRLNDFSAKCITALGKPNGCFHMEVFAKTDGELVFLEVAARSPGLSIVPIYQNWLGFNLYDIELTVQMGNNAQHLLEPAQNFKPIPFFYAVLPKRDGKIKQLHHPKISSDFDIQWYVDADQELANTSSNLDFAGKVLVTNPCPKALEVDFDYICQQYTPISYDNTQAVISLNRPKIN</sequence>
<dbReference type="Gene3D" id="3.40.50.20">
    <property type="match status" value="1"/>
</dbReference>
<feature type="domain" description="ATP-grasp" evidence="5">
    <location>
        <begin position="120"/>
        <end position="316"/>
    </location>
</feature>
<evidence type="ECO:0000256" key="3">
    <source>
        <dbReference type="ARBA" id="ARBA00022840"/>
    </source>
</evidence>
<dbReference type="eggNOG" id="COG1181">
    <property type="taxonomic scope" value="Bacteria"/>
</dbReference>
<evidence type="ECO:0000256" key="2">
    <source>
        <dbReference type="ARBA" id="ARBA00022741"/>
    </source>
</evidence>
<evidence type="ECO:0000313" key="6">
    <source>
        <dbReference type="EMBL" id="ACJ31304.1"/>
    </source>
</evidence>
<evidence type="ECO:0000256" key="4">
    <source>
        <dbReference type="PROSITE-ProRule" id="PRU00409"/>
    </source>
</evidence>
<keyword evidence="2 4" id="KW-0547">Nucleotide-binding</keyword>
<keyword evidence="3 4" id="KW-0067">ATP-binding</keyword>
<accession>B8CTR0</accession>
<evidence type="ECO:0000259" key="5">
    <source>
        <dbReference type="PROSITE" id="PS50975"/>
    </source>
</evidence>
<name>B8CTR0_SHEPW</name>
<keyword evidence="7" id="KW-1185">Reference proteome</keyword>
<dbReference type="Pfam" id="PF13535">
    <property type="entry name" value="ATP-grasp_4"/>
    <property type="match status" value="1"/>
</dbReference>
<dbReference type="Gene3D" id="3.30.1490.20">
    <property type="entry name" value="ATP-grasp fold, A domain"/>
    <property type="match status" value="1"/>
</dbReference>
<dbReference type="AlphaFoldDB" id="B8CTR0"/>
<dbReference type="GO" id="GO:0046872">
    <property type="term" value="F:metal ion binding"/>
    <property type="evidence" value="ECO:0007669"/>
    <property type="project" value="InterPro"/>
</dbReference>
<protein>
    <recommendedName>
        <fullName evidence="5">ATP-grasp domain-containing protein</fullName>
    </recommendedName>
</protein>
<evidence type="ECO:0000313" key="7">
    <source>
        <dbReference type="Proteomes" id="UP000000753"/>
    </source>
</evidence>
<evidence type="ECO:0000256" key="1">
    <source>
        <dbReference type="ARBA" id="ARBA00022598"/>
    </source>
</evidence>
<proteinExistence type="predicted"/>
<dbReference type="InterPro" id="IPR013815">
    <property type="entry name" value="ATP_grasp_subdomain_1"/>
</dbReference>
<dbReference type="Gene3D" id="3.30.470.20">
    <property type="entry name" value="ATP-grasp fold, B domain"/>
    <property type="match status" value="1"/>
</dbReference>
<dbReference type="PANTHER" id="PTHR43585:SF2">
    <property type="entry name" value="ATP-GRASP ENZYME FSQD"/>
    <property type="match status" value="1"/>
</dbReference>
<dbReference type="SUPFAM" id="SSF56059">
    <property type="entry name" value="Glutathione synthetase ATP-binding domain-like"/>
    <property type="match status" value="1"/>
</dbReference>
<organism evidence="6 7">
    <name type="scientific">Shewanella piezotolerans (strain WP3 / JCM 13877)</name>
    <dbReference type="NCBI Taxonomy" id="225849"/>
    <lineage>
        <taxon>Bacteria</taxon>
        <taxon>Pseudomonadati</taxon>
        <taxon>Pseudomonadota</taxon>
        <taxon>Gammaproteobacteria</taxon>
        <taxon>Alteromonadales</taxon>
        <taxon>Shewanellaceae</taxon>
        <taxon>Shewanella</taxon>
    </lineage>
</organism>
<dbReference type="KEGG" id="swp:swp_4668"/>
<dbReference type="HOGENOM" id="CLU_053137_0_0_6"/>
<gene>
    <name evidence="6" type="ordered locus">swp_4668</name>
</gene>